<keyword evidence="1 5" id="KW-0732">Signal</keyword>
<reference evidence="7 8" key="1">
    <citation type="submission" date="2023-08" db="EMBL/GenBank/DDBJ databases">
        <authorList>
            <person name="Park J.-S."/>
        </authorList>
    </citation>
    <scope>NUCLEOTIDE SEQUENCE [LARGE SCALE GENOMIC DNA]</scope>
    <source>
        <strain evidence="7 8">2205BS29-5</strain>
    </source>
</reference>
<name>A0ABT9JGG0_9RHOB</name>
<evidence type="ECO:0000313" key="8">
    <source>
        <dbReference type="Proteomes" id="UP001224997"/>
    </source>
</evidence>
<evidence type="ECO:0000313" key="7">
    <source>
        <dbReference type="EMBL" id="MDP5308922.1"/>
    </source>
</evidence>
<keyword evidence="4" id="KW-0449">Lipoprotein</keyword>
<evidence type="ECO:0000256" key="5">
    <source>
        <dbReference type="SAM" id="SignalP"/>
    </source>
</evidence>
<evidence type="ECO:0000259" key="6">
    <source>
        <dbReference type="Pfam" id="PF09864"/>
    </source>
</evidence>
<dbReference type="Gene3D" id="2.40.128.200">
    <property type="match status" value="1"/>
</dbReference>
<dbReference type="RefSeq" id="WP_305964755.1">
    <property type="nucleotide sequence ID" value="NZ_JAVAMQ010000026.1"/>
</dbReference>
<feature type="signal peptide" evidence="5">
    <location>
        <begin position="1"/>
        <end position="20"/>
    </location>
</feature>
<sequence length="116" mass="11708">MRPAVAGLALLMLPGDAAVAQQPADDLIPALYRCADGAAVPVVYITPASGEGYAVALVAGRLVALRAAPSASGARYLSRGTGEVLELWNKGDRLTVATGGDAPDRVIHADCVATAP</sequence>
<evidence type="ECO:0000256" key="1">
    <source>
        <dbReference type="ARBA" id="ARBA00022729"/>
    </source>
</evidence>
<dbReference type="Proteomes" id="UP001224997">
    <property type="component" value="Unassembled WGS sequence"/>
</dbReference>
<evidence type="ECO:0000256" key="2">
    <source>
        <dbReference type="ARBA" id="ARBA00023136"/>
    </source>
</evidence>
<evidence type="ECO:0000256" key="3">
    <source>
        <dbReference type="ARBA" id="ARBA00023139"/>
    </source>
</evidence>
<dbReference type="Pfam" id="PF09864">
    <property type="entry name" value="MliC"/>
    <property type="match status" value="1"/>
</dbReference>
<proteinExistence type="predicted"/>
<dbReference type="SUPFAM" id="SSF141488">
    <property type="entry name" value="YdhA-like"/>
    <property type="match status" value="1"/>
</dbReference>
<keyword evidence="2" id="KW-0472">Membrane</keyword>
<keyword evidence="3" id="KW-0564">Palmitate</keyword>
<protein>
    <submittedName>
        <fullName evidence="7">MliC family protein</fullName>
    </submittedName>
</protein>
<comment type="caution">
    <text evidence="7">The sequence shown here is derived from an EMBL/GenBank/DDBJ whole genome shotgun (WGS) entry which is preliminary data.</text>
</comment>
<dbReference type="InterPro" id="IPR036328">
    <property type="entry name" value="MliC_sf"/>
</dbReference>
<feature type="domain" description="C-type lysozyme inhibitor" evidence="6">
    <location>
        <begin position="32"/>
        <end position="103"/>
    </location>
</feature>
<dbReference type="EMBL" id="JAVAMQ010000026">
    <property type="protein sequence ID" value="MDP5308922.1"/>
    <property type="molecule type" value="Genomic_DNA"/>
</dbReference>
<keyword evidence="8" id="KW-1185">Reference proteome</keyword>
<evidence type="ECO:0000256" key="4">
    <source>
        <dbReference type="ARBA" id="ARBA00023288"/>
    </source>
</evidence>
<dbReference type="InterPro" id="IPR018660">
    <property type="entry name" value="MliC"/>
</dbReference>
<organism evidence="7 8">
    <name type="scientific">Paracoccus spongiarum</name>
    <dbReference type="NCBI Taxonomy" id="3064387"/>
    <lineage>
        <taxon>Bacteria</taxon>
        <taxon>Pseudomonadati</taxon>
        <taxon>Pseudomonadota</taxon>
        <taxon>Alphaproteobacteria</taxon>
        <taxon>Rhodobacterales</taxon>
        <taxon>Paracoccaceae</taxon>
        <taxon>Paracoccus</taxon>
    </lineage>
</organism>
<feature type="chain" id="PRO_5046273337" evidence="5">
    <location>
        <begin position="21"/>
        <end position="116"/>
    </location>
</feature>
<accession>A0ABT9JGG0</accession>
<gene>
    <name evidence="7" type="ORF">Q5Y72_17725</name>
</gene>